<dbReference type="InterPro" id="IPR008969">
    <property type="entry name" value="CarboxyPept-like_regulatory"/>
</dbReference>
<protein>
    <recommendedName>
        <fullName evidence="4">TonB-dependent receptor</fullName>
    </recommendedName>
</protein>
<evidence type="ECO:0000313" key="3">
    <source>
        <dbReference type="Proteomes" id="UP000593765"/>
    </source>
</evidence>
<gene>
    <name evidence="2" type="ORF">IPV69_08135</name>
</gene>
<evidence type="ECO:0000256" key="1">
    <source>
        <dbReference type="SAM" id="SignalP"/>
    </source>
</evidence>
<feature type="chain" id="PRO_5034537177" description="TonB-dependent receptor" evidence="1">
    <location>
        <begin position="22"/>
        <end position="286"/>
    </location>
</feature>
<dbReference type="KEGG" id="hbs:IPV69_08135"/>
<dbReference type="Gene3D" id="2.60.40.420">
    <property type="entry name" value="Cupredoxins - blue copper proteins"/>
    <property type="match status" value="1"/>
</dbReference>
<dbReference type="EMBL" id="CP063458">
    <property type="protein sequence ID" value="QOV91313.1"/>
    <property type="molecule type" value="Genomic_DNA"/>
</dbReference>
<evidence type="ECO:0008006" key="4">
    <source>
        <dbReference type="Google" id="ProtNLM"/>
    </source>
</evidence>
<feature type="signal peptide" evidence="1">
    <location>
        <begin position="1"/>
        <end position="21"/>
    </location>
</feature>
<dbReference type="RefSeq" id="WP_206294539.1">
    <property type="nucleotide sequence ID" value="NZ_CP063458.1"/>
</dbReference>
<accession>A0A7M2X0U2</accession>
<dbReference type="Proteomes" id="UP000593765">
    <property type="component" value="Chromosome"/>
</dbReference>
<evidence type="ECO:0000313" key="2">
    <source>
        <dbReference type="EMBL" id="QOV91313.1"/>
    </source>
</evidence>
<keyword evidence="1" id="KW-0732">Signal</keyword>
<organism evidence="2 3">
    <name type="scientific">Humisphaera borealis</name>
    <dbReference type="NCBI Taxonomy" id="2807512"/>
    <lineage>
        <taxon>Bacteria</taxon>
        <taxon>Pseudomonadati</taxon>
        <taxon>Planctomycetota</taxon>
        <taxon>Phycisphaerae</taxon>
        <taxon>Tepidisphaerales</taxon>
        <taxon>Tepidisphaeraceae</taxon>
        <taxon>Humisphaera</taxon>
    </lineage>
</organism>
<name>A0A7M2X0U2_9BACT</name>
<dbReference type="SUPFAM" id="SSF49464">
    <property type="entry name" value="Carboxypeptidase regulatory domain-like"/>
    <property type="match status" value="1"/>
</dbReference>
<proteinExistence type="predicted"/>
<dbReference type="InterPro" id="IPR008972">
    <property type="entry name" value="Cupredoxin"/>
</dbReference>
<dbReference type="SUPFAM" id="SSF49503">
    <property type="entry name" value="Cupredoxins"/>
    <property type="match status" value="1"/>
</dbReference>
<dbReference type="AlphaFoldDB" id="A0A7M2X0U2"/>
<sequence length="286" mass="30262">MVRKFFTALALSAGMTTAAFAQVEGKVTFDGQAPARKPVPGITNDANCSKLHKTAPLDESVIVGKGGELANVVVYLKGDLKGDAPADEVHLDQVNCIYTPHVVSVTVGQKLIAMNSDPFLHNVHTLPENNAPINKAQPVKGQKDTIPTKAAETFKVKCDVHPWMAAWVAVFDHPFHGVTGEDGVFFFETKGLKDGDYDVVAWHEKFKECATGKVTIKGGKGKVDLKVTPKAALAPANEREVLVSTVVKGPTCCTDGSKCAETAAKAKAEAEAKAKADPKTAGATAQ</sequence>
<reference evidence="2 3" key="1">
    <citation type="submission" date="2020-10" db="EMBL/GenBank/DDBJ databases">
        <title>Wide distribution of Phycisphaera-like planctomycetes from WD2101 soil group in peatlands and genome analysis of the first cultivated representative.</title>
        <authorList>
            <person name="Dedysh S.N."/>
            <person name="Beletsky A.V."/>
            <person name="Ivanova A."/>
            <person name="Kulichevskaya I.S."/>
            <person name="Suzina N.E."/>
            <person name="Philippov D.A."/>
            <person name="Rakitin A.L."/>
            <person name="Mardanov A.V."/>
            <person name="Ravin N.V."/>
        </authorList>
    </citation>
    <scope>NUCLEOTIDE SEQUENCE [LARGE SCALE GENOMIC DNA]</scope>
    <source>
        <strain evidence="2 3">M1803</strain>
    </source>
</reference>
<keyword evidence="3" id="KW-1185">Reference proteome</keyword>